<feature type="chain" id="PRO_5046045928" evidence="5">
    <location>
        <begin position="25"/>
        <end position="519"/>
    </location>
</feature>
<dbReference type="InterPro" id="IPR013595">
    <property type="entry name" value="Pept_S33_TAP-like_C"/>
</dbReference>
<evidence type="ECO:0000313" key="8">
    <source>
        <dbReference type="Proteomes" id="UP001596263"/>
    </source>
</evidence>
<gene>
    <name evidence="7" type="ORF">ACFPQ9_09775</name>
</gene>
<dbReference type="InterPro" id="IPR029058">
    <property type="entry name" value="AB_hydrolase_fold"/>
</dbReference>
<comment type="caution">
    <text evidence="7">The sequence shown here is derived from an EMBL/GenBank/DDBJ whole genome shotgun (WGS) entry which is preliminary data.</text>
</comment>
<evidence type="ECO:0000313" key="7">
    <source>
        <dbReference type="EMBL" id="MFC5214112.1"/>
    </source>
</evidence>
<dbReference type="PROSITE" id="PS51318">
    <property type="entry name" value="TAT"/>
    <property type="match status" value="1"/>
</dbReference>
<evidence type="ECO:0000256" key="1">
    <source>
        <dbReference type="ARBA" id="ARBA00010088"/>
    </source>
</evidence>
<dbReference type="Proteomes" id="UP001596263">
    <property type="component" value="Unassembled WGS sequence"/>
</dbReference>
<dbReference type="RefSeq" id="WP_380849833.1">
    <property type="nucleotide sequence ID" value="NZ_JBHSKM010000004.1"/>
</dbReference>
<comment type="similarity">
    <text evidence="1">Belongs to the peptidase S33 family.</text>
</comment>
<dbReference type="SUPFAM" id="SSF53474">
    <property type="entry name" value="alpha/beta-Hydrolases"/>
    <property type="match status" value="1"/>
</dbReference>
<feature type="compositionally biased region" description="Basic and acidic residues" evidence="4">
    <location>
        <begin position="54"/>
        <end position="65"/>
    </location>
</feature>
<dbReference type="PANTHER" id="PTHR43248:SF29">
    <property type="entry name" value="TRIPEPTIDYL AMINOPEPTIDASE"/>
    <property type="match status" value="1"/>
</dbReference>
<dbReference type="InterPro" id="IPR006311">
    <property type="entry name" value="TAT_signal"/>
</dbReference>
<dbReference type="Gene3D" id="3.40.50.1820">
    <property type="entry name" value="alpha/beta hydrolase"/>
    <property type="match status" value="1"/>
</dbReference>
<keyword evidence="8" id="KW-1185">Reference proteome</keyword>
<feature type="domain" description="Peptidase S33 tripeptidyl aminopeptidase-like C-terminal" evidence="6">
    <location>
        <begin position="421"/>
        <end position="513"/>
    </location>
</feature>
<name>A0ABW0CH26_STRCD</name>
<dbReference type="PANTHER" id="PTHR43248">
    <property type="entry name" value="2-SUCCINYL-6-HYDROXY-2,4-CYCLOHEXADIENE-1-CARBOXYLATE SYNTHASE"/>
    <property type="match status" value="1"/>
</dbReference>
<dbReference type="EMBL" id="JBHSKM010000004">
    <property type="protein sequence ID" value="MFC5214112.1"/>
    <property type="molecule type" value="Genomic_DNA"/>
</dbReference>
<feature type="signal peptide" evidence="5">
    <location>
        <begin position="1"/>
        <end position="24"/>
    </location>
</feature>
<dbReference type="Pfam" id="PF08386">
    <property type="entry name" value="Abhydrolase_4"/>
    <property type="match status" value="1"/>
</dbReference>
<accession>A0ABW0CH26</accession>
<proteinExistence type="inferred from homology"/>
<sequence length="519" mass="56179">MHRMRRKTLALALTATAVAVAASATGVVARATTPETVTAVPDSLRWGPCPQKDASQKDASQKDPAQEDPAQEDPVQKADPPRLECATLHVPLDYRSPEGRQIDIAVSRLASKDPSKRRGVLLTNPGGPGGSGLDYPALLAAARIPKDVLDSYDVIGFDPRGVGRSTPVTCDLTPRQQERGNFPPYAHTAADVAREANNARTIARQCATSKTAWMLPHTTTANTARDMDRIRAALGEPRVSYFGSSYGSYLGAVYTTMFPERSDRIVLDSNMGPGGYDVTDFRLLGRGMEDRFPDFAAFAAAHPEYGLGSTPKQVRAKFFELAERLDAEPVAGIDGTLFRGLTFDRLYVEGLMPTLAENWQALDKGRPVPPPPPVPENLLASHLHVICGDSRWPTKVRDYQRNAAVDRLRYPMLGGITGSIKPCAYWPDERVEPPVHIGDRGPSNVLMVQNERDPGTPLAGARKLRQAFGERARMVTADQGGHGVYPFGGNTCANDTVTAFLTTGQRPAEDLACAAEPSK</sequence>
<protein>
    <submittedName>
        <fullName evidence="7">Alpha/beta hydrolase</fullName>
    </submittedName>
</protein>
<dbReference type="InterPro" id="IPR051601">
    <property type="entry name" value="Serine_prot/Carboxylest_S33"/>
</dbReference>
<evidence type="ECO:0000256" key="5">
    <source>
        <dbReference type="SAM" id="SignalP"/>
    </source>
</evidence>
<organism evidence="7 8">
    <name type="scientific">Streptomyces coerulescens</name>
    <dbReference type="NCBI Taxonomy" id="29304"/>
    <lineage>
        <taxon>Bacteria</taxon>
        <taxon>Bacillati</taxon>
        <taxon>Actinomycetota</taxon>
        <taxon>Actinomycetes</taxon>
        <taxon>Kitasatosporales</taxon>
        <taxon>Streptomycetaceae</taxon>
        <taxon>Streptomyces</taxon>
    </lineage>
</organism>
<evidence type="ECO:0000256" key="3">
    <source>
        <dbReference type="ARBA" id="ARBA00022801"/>
    </source>
</evidence>
<dbReference type="GO" id="GO:0016787">
    <property type="term" value="F:hydrolase activity"/>
    <property type="evidence" value="ECO:0007669"/>
    <property type="project" value="UniProtKB-KW"/>
</dbReference>
<feature type="region of interest" description="Disordered" evidence="4">
    <location>
        <begin position="39"/>
        <end position="82"/>
    </location>
</feature>
<evidence type="ECO:0000259" key="6">
    <source>
        <dbReference type="Pfam" id="PF08386"/>
    </source>
</evidence>
<evidence type="ECO:0000256" key="2">
    <source>
        <dbReference type="ARBA" id="ARBA00022729"/>
    </source>
</evidence>
<keyword evidence="2 5" id="KW-0732">Signal</keyword>
<keyword evidence="3 7" id="KW-0378">Hydrolase</keyword>
<reference evidence="8" key="1">
    <citation type="journal article" date="2019" name="Int. J. Syst. Evol. Microbiol.">
        <title>The Global Catalogue of Microorganisms (GCM) 10K type strain sequencing project: providing services to taxonomists for standard genome sequencing and annotation.</title>
        <authorList>
            <consortium name="The Broad Institute Genomics Platform"/>
            <consortium name="The Broad Institute Genome Sequencing Center for Infectious Disease"/>
            <person name="Wu L."/>
            <person name="Ma J."/>
        </authorList>
    </citation>
    <scope>NUCLEOTIDE SEQUENCE [LARGE SCALE GENOMIC DNA]</scope>
    <source>
        <strain evidence="8">KCTC 42586</strain>
    </source>
</reference>
<evidence type="ECO:0000256" key="4">
    <source>
        <dbReference type="SAM" id="MobiDB-lite"/>
    </source>
</evidence>